<dbReference type="Proteomes" id="UP000757435">
    <property type="component" value="Unassembled WGS sequence"/>
</dbReference>
<dbReference type="GO" id="GO:0005938">
    <property type="term" value="C:cell cortex"/>
    <property type="evidence" value="ECO:0007669"/>
    <property type="project" value="TreeGrafter"/>
</dbReference>
<evidence type="ECO:0000313" key="5">
    <source>
        <dbReference type="Proteomes" id="UP000757435"/>
    </source>
</evidence>
<evidence type="ECO:0000256" key="2">
    <source>
        <dbReference type="ARBA" id="ARBA00022490"/>
    </source>
</evidence>
<evidence type="ECO:0000256" key="3">
    <source>
        <dbReference type="ARBA" id="ARBA00022737"/>
    </source>
</evidence>
<name>A0A951UMD1_9CYAN</name>
<reference evidence="4" key="2">
    <citation type="journal article" date="2022" name="Microbiol. Resour. Announc.">
        <title>Metagenome Sequencing to Explore Phylogenomics of Terrestrial Cyanobacteria.</title>
        <authorList>
            <person name="Ward R.D."/>
            <person name="Stajich J.E."/>
            <person name="Johansen J.R."/>
            <person name="Huntemann M."/>
            <person name="Clum A."/>
            <person name="Foster B."/>
            <person name="Foster B."/>
            <person name="Roux S."/>
            <person name="Palaniappan K."/>
            <person name="Varghese N."/>
            <person name="Mukherjee S."/>
            <person name="Reddy T.B.K."/>
            <person name="Daum C."/>
            <person name="Copeland A."/>
            <person name="Chen I.A."/>
            <person name="Ivanova N.N."/>
            <person name="Kyrpides N.C."/>
            <person name="Shapiro N."/>
            <person name="Eloe-Fadrosh E.A."/>
            <person name="Pietrasiak N."/>
        </authorList>
    </citation>
    <scope>NUCLEOTIDE SEQUENCE</scope>
    <source>
        <strain evidence="4">UHER 2000/2452</strain>
    </source>
</reference>
<dbReference type="GO" id="GO:0005092">
    <property type="term" value="F:GDP-dissociation inhibitor activity"/>
    <property type="evidence" value="ECO:0007669"/>
    <property type="project" value="TreeGrafter"/>
</dbReference>
<dbReference type="Gene3D" id="1.25.40.10">
    <property type="entry name" value="Tetratricopeptide repeat domain"/>
    <property type="match status" value="1"/>
</dbReference>
<keyword evidence="2" id="KW-0963">Cytoplasm</keyword>
<sequence>MNLGNAYSNLGRYLQAIDFHEQAPSLRREIGDRQGEAISLGNLGTAYQSLGPCQRAIEFHQQSLEIAREIGDRLGVATSYFNLGNTMAKLDQKPEDIISAYENARQLFQNMKLYRSVERCDAALRKFDSKEDGD</sequence>
<dbReference type="Pfam" id="PF13424">
    <property type="entry name" value="TPR_12"/>
    <property type="match status" value="1"/>
</dbReference>
<dbReference type="InterPro" id="IPR052386">
    <property type="entry name" value="GPSM"/>
</dbReference>
<proteinExistence type="predicted"/>
<comment type="subcellular location">
    <subcellularLocation>
        <location evidence="1">Cytoplasm</location>
    </subcellularLocation>
</comment>
<dbReference type="GO" id="GO:0001965">
    <property type="term" value="F:G-protein alpha-subunit binding"/>
    <property type="evidence" value="ECO:0007669"/>
    <property type="project" value="TreeGrafter"/>
</dbReference>
<evidence type="ECO:0000313" key="4">
    <source>
        <dbReference type="EMBL" id="MBW4659152.1"/>
    </source>
</evidence>
<dbReference type="InterPro" id="IPR011990">
    <property type="entry name" value="TPR-like_helical_dom_sf"/>
</dbReference>
<dbReference type="PANTHER" id="PTHR45954:SF1">
    <property type="entry name" value="LD33695P"/>
    <property type="match status" value="1"/>
</dbReference>
<protein>
    <submittedName>
        <fullName evidence="4">Tetratricopeptide repeat protein</fullName>
    </submittedName>
</protein>
<accession>A0A951UMD1</accession>
<reference evidence="4" key="1">
    <citation type="submission" date="2021-05" db="EMBL/GenBank/DDBJ databases">
        <authorList>
            <person name="Pietrasiak N."/>
            <person name="Ward R."/>
            <person name="Stajich J.E."/>
            <person name="Kurbessoian T."/>
        </authorList>
    </citation>
    <scope>NUCLEOTIDE SEQUENCE</scope>
    <source>
        <strain evidence="4">UHER 2000/2452</strain>
    </source>
</reference>
<dbReference type="SMART" id="SM00028">
    <property type="entry name" value="TPR"/>
    <property type="match status" value="2"/>
</dbReference>
<dbReference type="EMBL" id="JAHHHD010000009">
    <property type="protein sequence ID" value="MBW4659152.1"/>
    <property type="molecule type" value="Genomic_DNA"/>
</dbReference>
<comment type="caution">
    <text evidence="4">The sequence shown here is derived from an EMBL/GenBank/DDBJ whole genome shotgun (WGS) entry which is preliminary data.</text>
</comment>
<dbReference type="PANTHER" id="PTHR45954">
    <property type="entry name" value="LD33695P"/>
    <property type="match status" value="1"/>
</dbReference>
<gene>
    <name evidence="4" type="ORF">KME15_10790</name>
</gene>
<evidence type="ECO:0000256" key="1">
    <source>
        <dbReference type="ARBA" id="ARBA00004496"/>
    </source>
</evidence>
<organism evidence="4 5">
    <name type="scientific">Drouetiella hepatica Uher 2000/2452</name>
    <dbReference type="NCBI Taxonomy" id="904376"/>
    <lineage>
        <taxon>Bacteria</taxon>
        <taxon>Bacillati</taxon>
        <taxon>Cyanobacteriota</taxon>
        <taxon>Cyanophyceae</taxon>
        <taxon>Oculatellales</taxon>
        <taxon>Oculatellaceae</taxon>
        <taxon>Drouetiella</taxon>
    </lineage>
</organism>
<dbReference type="InterPro" id="IPR019734">
    <property type="entry name" value="TPR_rpt"/>
</dbReference>
<keyword evidence="3" id="KW-0677">Repeat</keyword>
<dbReference type="AlphaFoldDB" id="A0A951UMD1"/>
<dbReference type="SUPFAM" id="SSF48452">
    <property type="entry name" value="TPR-like"/>
    <property type="match status" value="1"/>
</dbReference>